<dbReference type="RefSeq" id="XP_003010525.1">
    <property type="nucleotide sequence ID" value="XM_003010479.1"/>
</dbReference>
<dbReference type="AlphaFoldDB" id="D4B437"/>
<organism evidence="1 2">
    <name type="scientific">Arthroderma benhamiae (strain ATCC MYA-4681 / CBS 112371)</name>
    <name type="common">Trichophyton mentagrophytes</name>
    <dbReference type="NCBI Taxonomy" id="663331"/>
    <lineage>
        <taxon>Eukaryota</taxon>
        <taxon>Fungi</taxon>
        <taxon>Dikarya</taxon>
        <taxon>Ascomycota</taxon>
        <taxon>Pezizomycotina</taxon>
        <taxon>Eurotiomycetes</taxon>
        <taxon>Eurotiomycetidae</taxon>
        <taxon>Onygenales</taxon>
        <taxon>Arthrodermataceae</taxon>
        <taxon>Trichophyton</taxon>
    </lineage>
</organism>
<reference evidence="2" key="1">
    <citation type="journal article" date="2011" name="Genome Biol.">
        <title>Comparative and functional genomics provide insights into the pathogenicity of dermatophytic fungi.</title>
        <authorList>
            <person name="Burmester A."/>
            <person name="Shelest E."/>
            <person name="Gloeckner G."/>
            <person name="Heddergott C."/>
            <person name="Schindler S."/>
            <person name="Staib P."/>
            <person name="Heidel A."/>
            <person name="Felder M."/>
            <person name="Petzold A."/>
            <person name="Szafranski K."/>
            <person name="Feuermann M."/>
            <person name="Pedruzzi I."/>
            <person name="Priebe S."/>
            <person name="Groth M."/>
            <person name="Winkler R."/>
            <person name="Li W."/>
            <person name="Kniemeyer O."/>
            <person name="Schroeckh V."/>
            <person name="Hertweck C."/>
            <person name="Hube B."/>
            <person name="White T.C."/>
            <person name="Platzer M."/>
            <person name="Guthke R."/>
            <person name="Heitman J."/>
            <person name="Woestemeyer J."/>
            <person name="Zipfel P.F."/>
            <person name="Monod M."/>
            <person name="Brakhage A.A."/>
        </authorList>
    </citation>
    <scope>NUCLEOTIDE SEQUENCE [LARGE SCALE GENOMIC DNA]</scope>
    <source>
        <strain evidence="2">ATCC MYA-4681 / CBS 112371</strain>
    </source>
</reference>
<sequence length="87" mass="9993">MLGLVGQYSYNQLEERQARLQSEPASTKTWAERMADSRWIPIRNLSDEQYKTMLQEKLLGVDVEIALIDDRLKELKASGDEKPDPGK</sequence>
<name>D4B437_ARTBC</name>
<dbReference type="PANTHER" id="PTHR41390:SF1">
    <property type="entry name" value="NADH-UBIQUINONE OXIDOREDUCTASE 213 KDA SUBUNIT"/>
    <property type="match status" value="1"/>
</dbReference>
<accession>D4B437</accession>
<gene>
    <name evidence="1" type="ORF">ARB_03226</name>
</gene>
<dbReference type="STRING" id="663331.D4B437"/>
<dbReference type="eggNOG" id="ENOG502S5WH">
    <property type="taxonomic scope" value="Eukaryota"/>
</dbReference>
<dbReference type="EMBL" id="ABSU01000034">
    <property type="protein sequence ID" value="EFE29885.1"/>
    <property type="molecule type" value="Genomic_DNA"/>
</dbReference>
<proteinExistence type="predicted"/>
<dbReference type="GeneID" id="9524637"/>
<evidence type="ECO:0000313" key="2">
    <source>
        <dbReference type="Proteomes" id="UP000008866"/>
    </source>
</evidence>
<dbReference type="PANTHER" id="PTHR41390">
    <property type="entry name" value="CHROMOSOME 7, WHOLE GENOME SHOTGUN SEQUENCE"/>
    <property type="match status" value="1"/>
</dbReference>
<comment type="caution">
    <text evidence="1">The sequence shown here is derived from an EMBL/GenBank/DDBJ whole genome shotgun (WGS) entry which is preliminary data.</text>
</comment>
<protein>
    <submittedName>
        <fullName evidence="1">Uncharacterized protein</fullName>
    </submittedName>
</protein>
<dbReference type="HOGENOM" id="CLU_175696_0_0_1"/>
<dbReference type="KEGG" id="abe:ARB_03226"/>
<evidence type="ECO:0000313" key="1">
    <source>
        <dbReference type="EMBL" id="EFE29885.1"/>
    </source>
</evidence>
<keyword evidence="2" id="KW-1185">Reference proteome</keyword>
<dbReference type="Proteomes" id="UP000008866">
    <property type="component" value="Unassembled WGS sequence"/>
</dbReference>